<keyword evidence="2" id="KW-1185">Reference proteome</keyword>
<accession>A0A9P0LRT1</accession>
<protein>
    <recommendedName>
        <fullName evidence="3">Transposase</fullName>
    </recommendedName>
</protein>
<dbReference type="PANTHER" id="PTHR47326">
    <property type="entry name" value="TRANSPOSABLE ELEMENT TC3 TRANSPOSASE-LIKE PROTEIN"/>
    <property type="match status" value="1"/>
</dbReference>
<evidence type="ECO:0000313" key="2">
    <source>
        <dbReference type="Proteomes" id="UP001152888"/>
    </source>
</evidence>
<dbReference type="Proteomes" id="UP001152888">
    <property type="component" value="Unassembled WGS sequence"/>
</dbReference>
<dbReference type="GO" id="GO:0003676">
    <property type="term" value="F:nucleic acid binding"/>
    <property type="evidence" value="ECO:0007669"/>
    <property type="project" value="InterPro"/>
</dbReference>
<reference evidence="1" key="1">
    <citation type="submission" date="2022-03" db="EMBL/GenBank/DDBJ databases">
        <authorList>
            <person name="Sayadi A."/>
        </authorList>
    </citation>
    <scope>NUCLEOTIDE SEQUENCE</scope>
</reference>
<organism evidence="1 2">
    <name type="scientific">Acanthoscelides obtectus</name>
    <name type="common">Bean weevil</name>
    <name type="synonym">Bruchus obtectus</name>
    <dbReference type="NCBI Taxonomy" id="200917"/>
    <lineage>
        <taxon>Eukaryota</taxon>
        <taxon>Metazoa</taxon>
        <taxon>Ecdysozoa</taxon>
        <taxon>Arthropoda</taxon>
        <taxon>Hexapoda</taxon>
        <taxon>Insecta</taxon>
        <taxon>Pterygota</taxon>
        <taxon>Neoptera</taxon>
        <taxon>Endopterygota</taxon>
        <taxon>Coleoptera</taxon>
        <taxon>Polyphaga</taxon>
        <taxon>Cucujiformia</taxon>
        <taxon>Chrysomeloidea</taxon>
        <taxon>Chrysomelidae</taxon>
        <taxon>Bruchinae</taxon>
        <taxon>Bruchini</taxon>
        <taxon>Acanthoscelides</taxon>
    </lineage>
</organism>
<dbReference type="OrthoDB" id="8195099at2759"/>
<gene>
    <name evidence="1" type="ORF">ACAOBT_LOCUS24532</name>
</gene>
<evidence type="ECO:0000313" key="1">
    <source>
        <dbReference type="EMBL" id="CAH1998697.1"/>
    </source>
</evidence>
<dbReference type="Gene3D" id="3.30.420.10">
    <property type="entry name" value="Ribonuclease H-like superfamily/Ribonuclease H"/>
    <property type="match status" value="1"/>
</dbReference>
<evidence type="ECO:0008006" key="3">
    <source>
        <dbReference type="Google" id="ProtNLM"/>
    </source>
</evidence>
<dbReference type="EMBL" id="CAKOFQ010007338">
    <property type="protein sequence ID" value="CAH1998697.1"/>
    <property type="molecule type" value="Genomic_DNA"/>
</dbReference>
<dbReference type="AlphaFoldDB" id="A0A9P0LRT1"/>
<proteinExistence type="predicted"/>
<name>A0A9P0LRT1_ACAOB</name>
<sequence>MIAIQTVPSTDAVRPDDHVKRLDFSSNMQEAMEDDEFANCLVFSDEATFDSSGKVNRHNIRISGTENPHMIVQHERDSPKLNVFCAISKNKVYGPFFFHENTVNSSSYLDMLHLWLFPQLTEDSTTSYSNKMELRLTGIMRCVGI</sequence>
<dbReference type="InterPro" id="IPR036397">
    <property type="entry name" value="RNaseH_sf"/>
</dbReference>
<comment type="caution">
    <text evidence="1">The sequence shown here is derived from an EMBL/GenBank/DDBJ whole genome shotgun (WGS) entry which is preliminary data.</text>
</comment>
<dbReference type="PANTHER" id="PTHR47326:SF1">
    <property type="entry name" value="HTH PSQ-TYPE DOMAIN-CONTAINING PROTEIN"/>
    <property type="match status" value="1"/>
</dbReference>